<protein>
    <recommendedName>
        <fullName evidence="4">Lipocalin-like protein</fullName>
    </recommendedName>
</protein>
<proteinExistence type="predicted"/>
<dbReference type="PROSITE" id="PS51257">
    <property type="entry name" value="PROKAR_LIPOPROTEIN"/>
    <property type="match status" value="1"/>
</dbReference>
<feature type="signal peptide" evidence="1">
    <location>
        <begin position="1"/>
        <end position="19"/>
    </location>
</feature>
<gene>
    <name evidence="2" type="ORF">ACFFU9_04385</name>
</gene>
<accession>A0ABV5F955</accession>
<name>A0ABV5F955_9FLAO</name>
<dbReference type="Proteomes" id="UP001589585">
    <property type="component" value="Unassembled WGS sequence"/>
</dbReference>
<evidence type="ECO:0000256" key="1">
    <source>
        <dbReference type="SAM" id="SignalP"/>
    </source>
</evidence>
<dbReference type="RefSeq" id="WP_379860164.1">
    <property type="nucleotide sequence ID" value="NZ_JBHMFC010000011.1"/>
</dbReference>
<organism evidence="2 3">
    <name type="scientific">Mariniflexile ostreae</name>
    <dbReference type="NCBI Taxonomy" id="1520892"/>
    <lineage>
        <taxon>Bacteria</taxon>
        <taxon>Pseudomonadati</taxon>
        <taxon>Bacteroidota</taxon>
        <taxon>Flavobacteriia</taxon>
        <taxon>Flavobacteriales</taxon>
        <taxon>Flavobacteriaceae</taxon>
        <taxon>Mariniflexile</taxon>
    </lineage>
</organism>
<comment type="caution">
    <text evidence="2">The sequence shown here is derived from an EMBL/GenBank/DDBJ whole genome shotgun (WGS) entry which is preliminary data.</text>
</comment>
<evidence type="ECO:0008006" key="4">
    <source>
        <dbReference type="Google" id="ProtNLM"/>
    </source>
</evidence>
<keyword evidence="3" id="KW-1185">Reference proteome</keyword>
<feature type="chain" id="PRO_5045611964" description="Lipocalin-like protein" evidence="1">
    <location>
        <begin position="20"/>
        <end position="134"/>
    </location>
</feature>
<evidence type="ECO:0000313" key="3">
    <source>
        <dbReference type="Proteomes" id="UP001589585"/>
    </source>
</evidence>
<keyword evidence="1" id="KW-0732">Signal</keyword>
<evidence type="ECO:0000313" key="2">
    <source>
        <dbReference type="EMBL" id="MFB9055972.1"/>
    </source>
</evidence>
<sequence>MKKLLLLLCAMGFVLSCSSDDDPSYSASNLIGKWILISDFEDGIEYVEDGDCPEEIIFSETTYVYKEYFGDNCEDVYESNPRPYSVNGTNLNSDGDSGEILELTSKKLIIKYIDIEEEGGGTHTSTYVTTYIKG</sequence>
<reference evidence="2 3" key="1">
    <citation type="submission" date="2024-09" db="EMBL/GenBank/DDBJ databases">
        <authorList>
            <person name="Sun Q."/>
            <person name="Mori K."/>
        </authorList>
    </citation>
    <scope>NUCLEOTIDE SEQUENCE [LARGE SCALE GENOMIC DNA]</scope>
    <source>
        <strain evidence="2 3">CECT 8622</strain>
    </source>
</reference>
<dbReference type="EMBL" id="JBHMFC010000011">
    <property type="protein sequence ID" value="MFB9055972.1"/>
    <property type="molecule type" value="Genomic_DNA"/>
</dbReference>